<dbReference type="AlphaFoldDB" id="A0A6A6DRR6"/>
<keyword evidence="1" id="KW-1133">Transmembrane helix</keyword>
<keyword evidence="1" id="KW-0812">Transmembrane</keyword>
<evidence type="ECO:0000256" key="1">
    <source>
        <dbReference type="SAM" id="Phobius"/>
    </source>
</evidence>
<keyword evidence="3" id="KW-1185">Reference proteome</keyword>
<dbReference type="Proteomes" id="UP000800200">
    <property type="component" value="Unassembled WGS sequence"/>
</dbReference>
<evidence type="ECO:0000313" key="2">
    <source>
        <dbReference type="EMBL" id="KAF2181595.1"/>
    </source>
</evidence>
<organism evidence="2 3">
    <name type="scientific">Zopfia rhizophila CBS 207.26</name>
    <dbReference type="NCBI Taxonomy" id="1314779"/>
    <lineage>
        <taxon>Eukaryota</taxon>
        <taxon>Fungi</taxon>
        <taxon>Dikarya</taxon>
        <taxon>Ascomycota</taxon>
        <taxon>Pezizomycotina</taxon>
        <taxon>Dothideomycetes</taxon>
        <taxon>Dothideomycetes incertae sedis</taxon>
        <taxon>Zopfiaceae</taxon>
        <taxon>Zopfia</taxon>
    </lineage>
</organism>
<proteinExistence type="predicted"/>
<dbReference type="EMBL" id="ML994652">
    <property type="protein sequence ID" value="KAF2181595.1"/>
    <property type="molecule type" value="Genomic_DNA"/>
</dbReference>
<evidence type="ECO:0000313" key="3">
    <source>
        <dbReference type="Proteomes" id="UP000800200"/>
    </source>
</evidence>
<accession>A0A6A6DRR6</accession>
<reference evidence="2" key="1">
    <citation type="journal article" date="2020" name="Stud. Mycol.">
        <title>101 Dothideomycetes genomes: a test case for predicting lifestyles and emergence of pathogens.</title>
        <authorList>
            <person name="Haridas S."/>
            <person name="Albert R."/>
            <person name="Binder M."/>
            <person name="Bloem J."/>
            <person name="Labutti K."/>
            <person name="Salamov A."/>
            <person name="Andreopoulos B."/>
            <person name="Baker S."/>
            <person name="Barry K."/>
            <person name="Bills G."/>
            <person name="Bluhm B."/>
            <person name="Cannon C."/>
            <person name="Castanera R."/>
            <person name="Culley D."/>
            <person name="Daum C."/>
            <person name="Ezra D."/>
            <person name="Gonzalez J."/>
            <person name="Henrissat B."/>
            <person name="Kuo A."/>
            <person name="Liang C."/>
            <person name="Lipzen A."/>
            <person name="Lutzoni F."/>
            <person name="Magnuson J."/>
            <person name="Mondo S."/>
            <person name="Nolan M."/>
            <person name="Ohm R."/>
            <person name="Pangilinan J."/>
            <person name="Park H.-J."/>
            <person name="Ramirez L."/>
            <person name="Alfaro M."/>
            <person name="Sun H."/>
            <person name="Tritt A."/>
            <person name="Yoshinaga Y."/>
            <person name="Zwiers L.-H."/>
            <person name="Turgeon B."/>
            <person name="Goodwin S."/>
            <person name="Spatafora J."/>
            <person name="Crous P."/>
            <person name="Grigoriev I."/>
        </authorList>
    </citation>
    <scope>NUCLEOTIDE SEQUENCE</scope>
    <source>
        <strain evidence="2">CBS 207.26</strain>
    </source>
</reference>
<sequence length="94" mass="10573">MFVPVYWRVILSLTLVLLHHGKFIRLVGGWISLSQSFPFSLLPSPSYIISVTLSASVLAVFSDVTSFSQSLFAYRKPMVFEYSRFKSLAGAHDI</sequence>
<name>A0A6A6DRR6_9PEZI</name>
<feature type="transmembrane region" description="Helical" evidence="1">
    <location>
        <begin position="46"/>
        <end position="74"/>
    </location>
</feature>
<gene>
    <name evidence="2" type="ORF">K469DRAFT_713663</name>
</gene>
<protein>
    <submittedName>
        <fullName evidence="2">Uncharacterized protein</fullName>
    </submittedName>
</protein>
<keyword evidence="1" id="KW-0472">Membrane</keyword>